<feature type="domain" description="ABC transmembrane type-1" evidence="11">
    <location>
        <begin position="47"/>
        <end position="316"/>
    </location>
</feature>
<dbReference type="AlphaFoldDB" id="A0A1J5SHI5"/>
<evidence type="ECO:0000256" key="5">
    <source>
        <dbReference type="ARBA" id="ARBA00022741"/>
    </source>
</evidence>
<feature type="transmembrane region" description="Helical" evidence="9">
    <location>
        <begin position="31"/>
        <end position="48"/>
    </location>
</feature>
<dbReference type="Gene3D" id="3.40.50.300">
    <property type="entry name" value="P-loop containing nucleotide triphosphate hydrolases"/>
    <property type="match status" value="1"/>
</dbReference>
<comment type="caution">
    <text evidence="12">The sequence shown here is derived from an EMBL/GenBank/DDBJ whole genome shotgun (WGS) entry which is preliminary data.</text>
</comment>
<evidence type="ECO:0000256" key="7">
    <source>
        <dbReference type="ARBA" id="ARBA00022989"/>
    </source>
</evidence>
<dbReference type="SUPFAM" id="SSF52540">
    <property type="entry name" value="P-loop containing nucleoside triphosphate hydrolases"/>
    <property type="match status" value="1"/>
</dbReference>
<evidence type="ECO:0000256" key="9">
    <source>
        <dbReference type="SAM" id="Phobius"/>
    </source>
</evidence>
<evidence type="ECO:0000256" key="2">
    <source>
        <dbReference type="ARBA" id="ARBA00022448"/>
    </source>
</evidence>
<evidence type="ECO:0000256" key="3">
    <source>
        <dbReference type="ARBA" id="ARBA00022475"/>
    </source>
</evidence>
<dbReference type="InterPro" id="IPR003593">
    <property type="entry name" value="AAA+_ATPase"/>
</dbReference>
<dbReference type="GO" id="GO:0005886">
    <property type="term" value="C:plasma membrane"/>
    <property type="evidence" value="ECO:0007669"/>
    <property type="project" value="UniProtKB-SubCell"/>
</dbReference>
<evidence type="ECO:0000259" key="11">
    <source>
        <dbReference type="PROSITE" id="PS50929"/>
    </source>
</evidence>
<dbReference type="InterPro" id="IPR036640">
    <property type="entry name" value="ABC1_TM_sf"/>
</dbReference>
<accession>A0A1J5SHI5</accession>
<dbReference type="InterPro" id="IPR039421">
    <property type="entry name" value="Type_1_exporter"/>
</dbReference>
<keyword evidence="3" id="KW-1003">Cell membrane</keyword>
<evidence type="ECO:0000256" key="1">
    <source>
        <dbReference type="ARBA" id="ARBA00004651"/>
    </source>
</evidence>
<proteinExistence type="predicted"/>
<feature type="transmembrane region" description="Helical" evidence="9">
    <location>
        <begin position="68"/>
        <end position="89"/>
    </location>
</feature>
<dbReference type="EC" id="3.6.3.-" evidence="12"/>
<feature type="transmembrane region" description="Helical" evidence="9">
    <location>
        <begin position="149"/>
        <end position="166"/>
    </location>
</feature>
<dbReference type="InterPro" id="IPR017871">
    <property type="entry name" value="ABC_transporter-like_CS"/>
</dbReference>
<reference evidence="12" key="1">
    <citation type="submission" date="2016-10" db="EMBL/GenBank/DDBJ databases">
        <title>Sequence of Gallionella enrichment culture.</title>
        <authorList>
            <person name="Poehlein A."/>
            <person name="Muehling M."/>
            <person name="Daniel R."/>
        </authorList>
    </citation>
    <scope>NUCLEOTIDE SEQUENCE</scope>
</reference>
<dbReference type="PROSITE" id="PS00211">
    <property type="entry name" value="ABC_TRANSPORTER_1"/>
    <property type="match status" value="1"/>
</dbReference>
<dbReference type="PROSITE" id="PS50893">
    <property type="entry name" value="ABC_TRANSPORTER_2"/>
    <property type="match status" value="1"/>
</dbReference>
<keyword evidence="2" id="KW-0813">Transport</keyword>
<dbReference type="PANTHER" id="PTHR43394">
    <property type="entry name" value="ATP-DEPENDENT PERMEASE MDL1, MITOCHONDRIAL"/>
    <property type="match status" value="1"/>
</dbReference>
<dbReference type="Pfam" id="PF00664">
    <property type="entry name" value="ABC_membrane"/>
    <property type="match status" value="1"/>
</dbReference>
<evidence type="ECO:0000256" key="4">
    <source>
        <dbReference type="ARBA" id="ARBA00022692"/>
    </source>
</evidence>
<evidence type="ECO:0000313" key="12">
    <source>
        <dbReference type="EMBL" id="OIR07379.1"/>
    </source>
</evidence>
<dbReference type="InterPro" id="IPR003439">
    <property type="entry name" value="ABC_transporter-like_ATP-bd"/>
</dbReference>
<dbReference type="GO" id="GO:0015421">
    <property type="term" value="F:ABC-type oligopeptide transporter activity"/>
    <property type="evidence" value="ECO:0007669"/>
    <property type="project" value="TreeGrafter"/>
</dbReference>
<keyword evidence="5" id="KW-0547">Nucleotide-binding</keyword>
<evidence type="ECO:0000259" key="10">
    <source>
        <dbReference type="PROSITE" id="PS50893"/>
    </source>
</evidence>
<dbReference type="InterPro" id="IPR027417">
    <property type="entry name" value="P-loop_NTPase"/>
</dbReference>
<comment type="subcellular location">
    <subcellularLocation>
        <location evidence="1">Cell membrane</location>
        <topology evidence="1">Multi-pass membrane protein</topology>
    </subcellularLocation>
</comment>
<dbReference type="GO" id="GO:0005524">
    <property type="term" value="F:ATP binding"/>
    <property type="evidence" value="ECO:0007669"/>
    <property type="project" value="UniProtKB-KW"/>
</dbReference>
<dbReference type="GO" id="GO:0016887">
    <property type="term" value="F:ATP hydrolysis activity"/>
    <property type="evidence" value="ECO:0007669"/>
    <property type="project" value="InterPro"/>
</dbReference>
<evidence type="ECO:0000256" key="8">
    <source>
        <dbReference type="ARBA" id="ARBA00023136"/>
    </source>
</evidence>
<name>A0A1J5SHI5_9ZZZZ</name>
<dbReference type="CDD" id="cd07346">
    <property type="entry name" value="ABC_6TM_exporters"/>
    <property type="match status" value="1"/>
</dbReference>
<keyword evidence="7 9" id="KW-1133">Transmembrane helix</keyword>
<evidence type="ECO:0000256" key="6">
    <source>
        <dbReference type="ARBA" id="ARBA00022840"/>
    </source>
</evidence>
<dbReference type="Gene3D" id="1.20.1560.10">
    <property type="entry name" value="ABC transporter type 1, transmembrane domain"/>
    <property type="match status" value="1"/>
</dbReference>
<sequence>METVHPLEHRYEGEHPLRTLNYLYRPERWRIALAGAFYVVKHSPAWLLPYFTAKIIDVLVLHKPLQQLWLNAGMLAVLLLLNVPMHTLYVRYISRAIRDVETRLRSSICRRLQHLSIGYYSRKNAGIIQNKVLRDVETLEQMVRQTFDNGLMAVCNIAGAIVITLIEAPVFVLFFVSVVPVSVILLKVLRAKISARNREYREAVEKMAARVNEMTQLMTITRAHGLEQDELTRVSASLTDVQSTGLRVDSVNALFGSLNWAAFNVFQAGCLVTAVWASYKGYAHITAGTVVMLGSYFATLTGSVMSLSNLTPIVSSGFESIHSIGEVLQCPDIEHNDEKVVLTSVRGSLRFDNVGFQYPNSDSAAVHDFNLDVAPGETIAFVGPSGAGKSTLLSLIIGFIRPTSGRILLDGRDMETLDLRTYRRFLSVVPQESIFFDGTVRQNIGYGMRRVTDELLLQALRDANAADFVNALPDRLDTRMGERGARLSGGQKQRLAIARALIRDPRVLLLDEATSALDAESESLVREALDRLMKGRTTFVVAHRLSTVRSANRIVVLEHGRIAEIGSHTELLARDGAYARQWAKQLQ</sequence>
<feature type="transmembrane region" description="Helical" evidence="9">
    <location>
        <begin position="172"/>
        <end position="189"/>
    </location>
</feature>
<keyword evidence="8 9" id="KW-0472">Membrane</keyword>
<keyword evidence="4 9" id="KW-0812">Transmembrane</keyword>
<dbReference type="SUPFAM" id="SSF90123">
    <property type="entry name" value="ABC transporter transmembrane region"/>
    <property type="match status" value="1"/>
</dbReference>
<dbReference type="PROSITE" id="PS50929">
    <property type="entry name" value="ABC_TM1F"/>
    <property type="match status" value="1"/>
</dbReference>
<dbReference type="SMART" id="SM00382">
    <property type="entry name" value="AAA"/>
    <property type="match status" value="1"/>
</dbReference>
<keyword evidence="6 12" id="KW-0067">ATP-binding</keyword>
<dbReference type="PANTHER" id="PTHR43394:SF1">
    <property type="entry name" value="ATP-BINDING CASSETTE SUB-FAMILY B MEMBER 10, MITOCHONDRIAL"/>
    <property type="match status" value="1"/>
</dbReference>
<dbReference type="FunFam" id="3.40.50.300:FF:000221">
    <property type="entry name" value="Multidrug ABC transporter ATP-binding protein"/>
    <property type="match status" value="1"/>
</dbReference>
<gene>
    <name evidence="12" type="ORF">GALL_106360</name>
</gene>
<dbReference type="EMBL" id="MLJW01000038">
    <property type="protein sequence ID" value="OIR07379.1"/>
    <property type="molecule type" value="Genomic_DNA"/>
</dbReference>
<organism evidence="12">
    <name type="scientific">mine drainage metagenome</name>
    <dbReference type="NCBI Taxonomy" id="410659"/>
    <lineage>
        <taxon>unclassified sequences</taxon>
        <taxon>metagenomes</taxon>
        <taxon>ecological metagenomes</taxon>
    </lineage>
</organism>
<dbReference type="InterPro" id="IPR011527">
    <property type="entry name" value="ABC1_TM_dom"/>
</dbReference>
<dbReference type="Pfam" id="PF00005">
    <property type="entry name" value="ABC_tran"/>
    <property type="match status" value="1"/>
</dbReference>
<protein>
    <submittedName>
        <fullName evidence="12">Putative multidrug export ATP-binding/permease protein</fullName>
        <ecNumber evidence="12">3.6.3.-</ecNumber>
    </submittedName>
</protein>
<feature type="domain" description="ABC transporter" evidence="10">
    <location>
        <begin position="349"/>
        <end position="584"/>
    </location>
</feature>
<keyword evidence="12" id="KW-0378">Hydrolase</keyword>